<feature type="domain" description="DUF1648" evidence="3">
    <location>
        <begin position="21"/>
        <end position="65"/>
    </location>
</feature>
<keyword evidence="1" id="KW-0472">Membrane</keyword>
<evidence type="ECO:0000313" key="5">
    <source>
        <dbReference type="Proteomes" id="UP000261080"/>
    </source>
</evidence>
<dbReference type="InterPro" id="IPR012867">
    <property type="entry name" value="DUF1648"/>
</dbReference>
<dbReference type="OrthoDB" id="9808690at2"/>
<feature type="transmembrane region" description="Helical" evidence="1">
    <location>
        <begin position="12"/>
        <end position="33"/>
    </location>
</feature>
<dbReference type="EMBL" id="QVLX01000003">
    <property type="protein sequence ID" value="RGE87970.1"/>
    <property type="molecule type" value="Genomic_DNA"/>
</dbReference>
<dbReference type="AlphaFoldDB" id="A0A3E3K332"/>
<sequence length="316" mass="35692">MTTFRHYRKIEIVASLVMWVITIGMGVYLAAMWSRIPDIVPTHYGLFGQPDAWGGKTSILGPFLVQVVVMLIDQVALHQAVKSTIKTGLPVMINRNCIVLTGPVIAVIFGWITVGTIGFGKLGKYFIAVAFVLVAVLMAVIVISQKHDAKRMEEFRNRTGYAKEKKRPVREDDTHGIPDMKFQGKVDLWARALVIFVNVMMLWAVFSSLNQGKESMIEIIIVLMVLVIVDLLMVPMCFRNYILLGEQELLIVFGLIKKRIRYSNIELLEETHNPLSSLAMSFDRIYVHTSSGDDVLVAVKEKKAFIEEVYRRAGIF</sequence>
<name>A0A3E3K332_9FIRM</name>
<proteinExistence type="predicted"/>
<dbReference type="Pfam" id="PF06713">
    <property type="entry name" value="bPH_4"/>
    <property type="match status" value="1"/>
</dbReference>
<feature type="transmembrane region" description="Helical" evidence="1">
    <location>
        <begin position="188"/>
        <end position="209"/>
    </location>
</feature>
<keyword evidence="5" id="KW-1185">Reference proteome</keyword>
<evidence type="ECO:0000256" key="1">
    <source>
        <dbReference type="SAM" id="Phobius"/>
    </source>
</evidence>
<feature type="domain" description="Uncharacterized protein YyaB-like PH" evidence="2">
    <location>
        <begin position="240"/>
        <end position="311"/>
    </location>
</feature>
<evidence type="ECO:0000259" key="2">
    <source>
        <dbReference type="Pfam" id="PF06713"/>
    </source>
</evidence>
<gene>
    <name evidence="4" type="ORF">DW016_07660</name>
</gene>
<accession>A0A3E3K332</accession>
<keyword evidence="1" id="KW-0812">Transmembrane</keyword>
<dbReference type="Pfam" id="PF07853">
    <property type="entry name" value="DUF1648"/>
    <property type="match status" value="1"/>
</dbReference>
<keyword evidence="1" id="KW-1133">Transmembrane helix</keyword>
<dbReference type="InterPro" id="IPR009589">
    <property type="entry name" value="PH_YyaB-like"/>
</dbReference>
<organism evidence="4 5">
    <name type="scientific">Sellimonas intestinalis</name>
    <dbReference type="NCBI Taxonomy" id="1653434"/>
    <lineage>
        <taxon>Bacteria</taxon>
        <taxon>Bacillati</taxon>
        <taxon>Bacillota</taxon>
        <taxon>Clostridia</taxon>
        <taxon>Lachnospirales</taxon>
        <taxon>Lachnospiraceae</taxon>
        <taxon>Sellimonas</taxon>
    </lineage>
</organism>
<feature type="transmembrane region" description="Helical" evidence="1">
    <location>
        <begin position="215"/>
        <end position="234"/>
    </location>
</feature>
<comment type="caution">
    <text evidence="4">The sequence shown here is derived from an EMBL/GenBank/DDBJ whole genome shotgun (WGS) entry which is preliminary data.</text>
</comment>
<evidence type="ECO:0000259" key="3">
    <source>
        <dbReference type="Pfam" id="PF07853"/>
    </source>
</evidence>
<feature type="transmembrane region" description="Helical" evidence="1">
    <location>
        <begin position="53"/>
        <end position="76"/>
    </location>
</feature>
<feature type="transmembrane region" description="Helical" evidence="1">
    <location>
        <begin position="125"/>
        <end position="143"/>
    </location>
</feature>
<evidence type="ECO:0000313" key="4">
    <source>
        <dbReference type="EMBL" id="RGE87970.1"/>
    </source>
</evidence>
<protein>
    <submittedName>
        <fullName evidence="4">DUF1648 domain-containing protein</fullName>
    </submittedName>
</protein>
<dbReference type="GO" id="GO:0030153">
    <property type="term" value="P:bacteriocin immunity"/>
    <property type="evidence" value="ECO:0007669"/>
    <property type="project" value="InterPro"/>
</dbReference>
<reference evidence="4 5" key="1">
    <citation type="submission" date="2018-08" db="EMBL/GenBank/DDBJ databases">
        <title>A genome reference for cultivated species of the human gut microbiota.</title>
        <authorList>
            <person name="Zou Y."/>
            <person name="Xue W."/>
            <person name="Luo G."/>
        </authorList>
    </citation>
    <scope>NUCLEOTIDE SEQUENCE [LARGE SCALE GENOMIC DNA]</scope>
    <source>
        <strain evidence="4 5">AF37-2AT</strain>
    </source>
</reference>
<dbReference type="Proteomes" id="UP000261080">
    <property type="component" value="Unassembled WGS sequence"/>
</dbReference>
<feature type="transmembrane region" description="Helical" evidence="1">
    <location>
        <begin position="97"/>
        <end position="119"/>
    </location>
</feature>
<dbReference type="RefSeq" id="WP_117493482.1">
    <property type="nucleotide sequence ID" value="NZ_CALBAT010000017.1"/>
</dbReference>